<comment type="similarity">
    <text evidence="8 9">Belongs to the TonB-dependent receptor family.</text>
</comment>
<sequence length="879" mass="97475">MNKKFSALAICIKKALVPSLVLGASASVFAADEQADKKKVTKEDIEQIEVRGYAASVEKSINMKRFSNSVVDAVSAEDIGKFPDQTVADALQRIPGVQVEKDLGGESDRVSIRGTAPHLNITLLNGQNVASATASASITRPSRGFNYSLLPAELVDTLEVYKSAEADIDEGSIGGTVVVKTRKPLDSEANYAALSVKAFHFENADETKPYLSGLYSWKNEAQDFGFNVGFIHKETATQRDSKEVRFGYRSTDANQDGNAEFYPGAVGYNRYASDSDLDTATVTLQYAANDNLDFVFNNLYSSSEHKSFGTYSSGFILQNISNVENPVIVDGTLVAGDLPAHNNLGYYGNAGYEGEFKTQAHDLKVTYKADNYTVTGQLGYSKADGEVSDVYSEYYANTDASFTLENGTPDVTLSADLSPQDYRLDYNHKNDIFNDSKEIYGQLDVEYLLDGGFFTAIKAGVKYREHSKAASLMKANYPKVSADGETYHLGMFASDSASDFMGEGANAILWQFDNAKYADWISSTTPTSGPYEHLDYTFDLEETVTAGYVKAVFDYNKWRGNMGVRAVKTELDSRSVEYTGRSFAPENIQDVESTNSYDDFLPSVNINYDLADDVVVRFAAAKVMSRPDYDFLSARKSGYCAAATGCKGTEGNPYLKPYRATQYDLSAEWYFNESSILSFAYFYKDIDSYITNATVEKQWTWTDPDTGIEEVRDFLVTQPQNGLGGENAGFEVNYTQKLPYGFGIQTNYTYSDAELEQTAEQKEAGEEAVLPNNSEDTFNATVYYENSAFSARVSYTYRSEYFYTNYLGLNQYKDGFGQYDLNMSYNVTENLNLIFQAINLTNEEQKATSGNSTGMPDNNRPLAIHDYGRRFLLGAQMKF</sequence>
<evidence type="ECO:0000259" key="12">
    <source>
        <dbReference type="Pfam" id="PF07715"/>
    </source>
</evidence>
<dbReference type="GeneID" id="99504961"/>
<dbReference type="NCBIfam" id="TIGR01782">
    <property type="entry name" value="TonB-Xanth-Caul"/>
    <property type="match status" value="1"/>
</dbReference>
<dbReference type="GO" id="GO:0009279">
    <property type="term" value="C:cell outer membrane"/>
    <property type="evidence" value="ECO:0007669"/>
    <property type="project" value="UniProtKB-SubCell"/>
</dbReference>
<dbReference type="SUPFAM" id="SSF56935">
    <property type="entry name" value="Porins"/>
    <property type="match status" value="1"/>
</dbReference>
<keyword evidence="15" id="KW-1185">Reference proteome</keyword>
<dbReference type="PANTHER" id="PTHR40980">
    <property type="entry name" value="PLUG DOMAIN-CONTAINING PROTEIN"/>
    <property type="match status" value="1"/>
</dbReference>
<dbReference type="CDD" id="cd01347">
    <property type="entry name" value="ligand_gated_channel"/>
    <property type="match status" value="1"/>
</dbReference>
<dbReference type="Proteomes" id="UP000264605">
    <property type="component" value="Chromosome"/>
</dbReference>
<dbReference type="Gene3D" id="2.170.130.10">
    <property type="entry name" value="TonB-dependent receptor, plug domain"/>
    <property type="match status" value="1"/>
</dbReference>
<evidence type="ECO:0000256" key="2">
    <source>
        <dbReference type="ARBA" id="ARBA00022448"/>
    </source>
</evidence>
<evidence type="ECO:0000256" key="8">
    <source>
        <dbReference type="PROSITE-ProRule" id="PRU01360"/>
    </source>
</evidence>
<keyword evidence="10" id="KW-0732">Signal</keyword>
<dbReference type="EMBL" id="FPAZ01000003">
    <property type="protein sequence ID" value="SFT45227.1"/>
    <property type="molecule type" value="Genomic_DNA"/>
</dbReference>
<gene>
    <name evidence="13" type="ORF">D0907_05785</name>
    <name evidence="14" type="ORF">SAMN04487854_10364</name>
</gene>
<keyword evidence="3 8" id="KW-1134">Transmembrane beta strand</keyword>
<proteinExistence type="inferred from homology"/>
<dbReference type="InterPro" id="IPR036942">
    <property type="entry name" value="Beta-barrel_TonB_sf"/>
</dbReference>
<comment type="subcellular location">
    <subcellularLocation>
        <location evidence="1 8">Cell outer membrane</location>
        <topology evidence="1 8">Multi-pass membrane protein</topology>
    </subcellularLocation>
</comment>
<dbReference type="PANTHER" id="PTHR40980:SF3">
    <property type="entry name" value="TONB-DEPENDENT RECEPTOR-LIKE BETA-BARREL DOMAIN-CONTAINING PROTEIN"/>
    <property type="match status" value="1"/>
</dbReference>
<evidence type="ECO:0000256" key="7">
    <source>
        <dbReference type="ARBA" id="ARBA00023237"/>
    </source>
</evidence>
<keyword evidence="2 8" id="KW-0813">Transport</keyword>
<feature type="signal peptide" evidence="10">
    <location>
        <begin position="1"/>
        <end position="30"/>
    </location>
</feature>
<evidence type="ECO:0000256" key="5">
    <source>
        <dbReference type="ARBA" id="ARBA00023077"/>
    </source>
</evidence>
<keyword evidence="4 8" id="KW-0812">Transmembrane</keyword>
<dbReference type="Pfam" id="PF07715">
    <property type="entry name" value="Plug"/>
    <property type="match status" value="1"/>
</dbReference>
<dbReference type="Gene3D" id="2.40.170.20">
    <property type="entry name" value="TonB-dependent receptor, beta-barrel domain"/>
    <property type="match status" value="1"/>
</dbReference>
<reference evidence="14 15" key="1">
    <citation type="submission" date="2016-10" db="EMBL/GenBank/DDBJ databases">
        <authorList>
            <person name="Varghese N."/>
            <person name="Submissions S."/>
        </authorList>
    </citation>
    <scope>NUCLEOTIDE SEQUENCE [LARGE SCALE GENOMIC DNA]</scope>
    <source>
        <strain evidence="14 15">CGMCC 1.8499</strain>
    </source>
</reference>
<keyword evidence="6 8" id="KW-0472">Membrane</keyword>
<dbReference type="RefSeq" id="WP_036969673.1">
    <property type="nucleotide sequence ID" value="NZ_CP032090.1"/>
</dbReference>
<dbReference type="InterPro" id="IPR037066">
    <property type="entry name" value="Plug_dom_sf"/>
</dbReference>
<evidence type="ECO:0000256" key="6">
    <source>
        <dbReference type="ARBA" id="ARBA00023136"/>
    </source>
</evidence>
<dbReference type="InterPro" id="IPR000531">
    <property type="entry name" value="Beta-barrel_TonB"/>
</dbReference>
<dbReference type="InterPro" id="IPR039426">
    <property type="entry name" value="TonB-dep_rcpt-like"/>
</dbReference>
<evidence type="ECO:0000313" key="15">
    <source>
        <dbReference type="Proteomes" id="UP000183805"/>
    </source>
</evidence>
<evidence type="ECO:0000256" key="9">
    <source>
        <dbReference type="RuleBase" id="RU003357"/>
    </source>
</evidence>
<dbReference type="Pfam" id="PF00593">
    <property type="entry name" value="TonB_dep_Rec_b-barrel"/>
    <property type="match status" value="1"/>
</dbReference>
<name>A0AAD0RY91_9GAMM</name>
<evidence type="ECO:0000259" key="11">
    <source>
        <dbReference type="Pfam" id="PF00593"/>
    </source>
</evidence>
<evidence type="ECO:0000256" key="1">
    <source>
        <dbReference type="ARBA" id="ARBA00004571"/>
    </source>
</evidence>
<keyword evidence="13" id="KW-0675">Receptor</keyword>
<evidence type="ECO:0000313" key="13">
    <source>
        <dbReference type="EMBL" id="AXV64830.1"/>
    </source>
</evidence>
<evidence type="ECO:0000256" key="10">
    <source>
        <dbReference type="SAM" id="SignalP"/>
    </source>
</evidence>
<organism evidence="13 16">
    <name type="scientific">Pseudoalteromonas lipolytica</name>
    <dbReference type="NCBI Taxonomy" id="570156"/>
    <lineage>
        <taxon>Bacteria</taxon>
        <taxon>Pseudomonadati</taxon>
        <taxon>Pseudomonadota</taxon>
        <taxon>Gammaproteobacteria</taxon>
        <taxon>Alteromonadales</taxon>
        <taxon>Pseudoalteromonadaceae</taxon>
        <taxon>Pseudoalteromonas</taxon>
    </lineage>
</organism>
<dbReference type="Proteomes" id="UP000183805">
    <property type="component" value="Unassembled WGS sequence"/>
</dbReference>
<accession>A0AAD0RY91</accession>
<dbReference type="PROSITE" id="PS52016">
    <property type="entry name" value="TONB_DEPENDENT_REC_3"/>
    <property type="match status" value="1"/>
</dbReference>
<dbReference type="AlphaFoldDB" id="A0AAD0RY91"/>
<feature type="domain" description="TonB-dependent receptor-like beta-barrel" evidence="11">
    <location>
        <begin position="395"/>
        <end position="840"/>
    </location>
</feature>
<feature type="domain" description="TonB-dependent receptor plug" evidence="12">
    <location>
        <begin position="68"/>
        <end position="176"/>
    </location>
</feature>
<feature type="chain" id="PRO_5041993396" evidence="10">
    <location>
        <begin position="31"/>
        <end position="879"/>
    </location>
</feature>
<protein>
    <submittedName>
        <fullName evidence="14">Iron complex outermembrane recepter protein</fullName>
    </submittedName>
    <submittedName>
        <fullName evidence="13">TonB-dependent receptor</fullName>
    </submittedName>
</protein>
<keyword evidence="5 9" id="KW-0798">TonB box</keyword>
<evidence type="ECO:0000313" key="16">
    <source>
        <dbReference type="Proteomes" id="UP000264605"/>
    </source>
</evidence>
<dbReference type="EMBL" id="CP032090">
    <property type="protein sequence ID" value="AXV64830.1"/>
    <property type="molecule type" value="Genomic_DNA"/>
</dbReference>
<reference evidence="13 16" key="2">
    <citation type="submission" date="2018-08" db="EMBL/GenBank/DDBJ databases">
        <title>Draft genome sequence of Pseudoalteromonas donghaensis HJ51.</title>
        <authorList>
            <person name="Oh J."/>
            <person name="Roh D."/>
        </authorList>
    </citation>
    <scope>NUCLEOTIDE SEQUENCE [LARGE SCALE GENOMIC DNA]</scope>
    <source>
        <strain evidence="13 16">HJ51</strain>
    </source>
</reference>
<keyword evidence="7 8" id="KW-0998">Cell outer membrane</keyword>
<dbReference type="KEGG" id="pdj:D0907_05785"/>
<evidence type="ECO:0000313" key="14">
    <source>
        <dbReference type="EMBL" id="SFT45227.1"/>
    </source>
</evidence>
<evidence type="ECO:0000256" key="3">
    <source>
        <dbReference type="ARBA" id="ARBA00022452"/>
    </source>
</evidence>
<dbReference type="InterPro" id="IPR010104">
    <property type="entry name" value="TonB_rcpt_bac"/>
</dbReference>
<dbReference type="InterPro" id="IPR012910">
    <property type="entry name" value="Plug_dom"/>
</dbReference>
<evidence type="ECO:0000256" key="4">
    <source>
        <dbReference type="ARBA" id="ARBA00022692"/>
    </source>
</evidence>